<name>A0A212KMP7_9PROT</name>
<dbReference type="EMBL" id="FLUO01000003">
    <property type="protein sequence ID" value="SBW12920.1"/>
    <property type="molecule type" value="Genomic_DNA"/>
</dbReference>
<evidence type="ECO:0000256" key="1">
    <source>
        <dbReference type="SAM" id="MobiDB-lite"/>
    </source>
</evidence>
<proteinExistence type="predicted"/>
<reference evidence="2" key="1">
    <citation type="submission" date="2016-04" db="EMBL/GenBank/DDBJ databases">
        <authorList>
            <person name="Evans L.H."/>
            <person name="Alamgir A."/>
            <person name="Owens N."/>
            <person name="Weber N.D."/>
            <person name="Virtaneva K."/>
            <person name="Barbian K."/>
            <person name="Babar A."/>
            <person name="Rosenke K."/>
        </authorList>
    </citation>
    <scope>NUCLEOTIDE SEQUENCE</scope>
    <source>
        <strain evidence="2">86</strain>
    </source>
</reference>
<protein>
    <submittedName>
        <fullName evidence="2">Uncharacterized protein</fullName>
    </submittedName>
</protein>
<sequence>MAKPAAQKPAPKPEAEKKPGRTKLVIRVQDGDSDLVRVLPFGLGRPLRSLSLRSQGGRQTRLHRAVKKIYPFLQKLEGAALGAEGTLIGNLSLEQALKDDKAIERTIKVFEVAWQLDLIALIAPHGKKISPGKRAVVAGACGLTVAQAEQVYIDRAIRLIFAANKEALARLPGEARALDALPRLRILAGMNALALGELRVKLGSRFGQILTNQTDPDWLNALTYVKAFQARALGDVFGPAATEILDWDPQFLLAFAQAFTVPEQIRDLGLELRLARTPEAVRALGAWEIRDVTDKINDELNKRGRPSVKDRQHETDIAVFRTMLGADFPTLVKQPAFTIKAFGELLANIREMPPGPARSDIIEHLKTFCNRYLDYMTPDALAALELSTEIEPDEHAGPTVPEIVGIMNGIWGKPGLGRVFFEQHLQRKDGVAALRGLVDDYRMMVKRGSIQRKQDIATIIISSTVLDRSINRYISA</sequence>
<evidence type="ECO:0000313" key="2">
    <source>
        <dbReference type="EMBL" id="SBW12920.1"/>
    </source>
</evidence>
<dbReference type="AlphaFoldDB" id="A0A212KMP7"/>
<organism evidence="2">
    <name type="scientific">uncultured Alphaproteobacteria bacterium</name>
    <dbReference type="NCBI Taxonomy" id="91750"/>
    <lineage>
        <taxon>Bacteria</taxon>
        <taxon>Pseudomonadati</taxon>
        <taxon>Pseudomonadota</taxon>
        <taxon>Alphaproteobacteria</taxon>
        <taxon>environmental samples</taxon>
    </lineage>
</organism>
<feature type="region of interest" description="Disordered" evidence="1">
    <location>
        <begin position="1"/>
        <end position="20"/>
    </location>
</feature>
<gene>
    <name evidence="2" type="ORF">KL86APRO_30411</name>
</gene>
<accession>A0A212KMP7</accession>